<comment type="caution">
    <text evidence="1">The sequence shown here is derived from an EMBL/GenBank/DDBJ whole genome shotgun (WGS) entry which is preliminary data.</text>
</comment>
<proteinExistence type="predicted"/>
<accession>A0A4V2JWY5</accession>
<protein>
    <submittedName>
        <fullName evidence="1">Uncharacterized protein</fullName>
    </submittedName>
</protein>
<organism evidence="1 2">
    <name type="scientific">Hamiltosporidium magnivora</name>
    <dbReference type="NCBI Taxonomy" id="148818"/>
    <lineage>
        <taxon>Eukaryota</taxon>
        <taxon>Fungi</taxon>
        <taxon>Fungi incertae sedis</taxon>
        <taxon>Microsporidia</taxon>
        <taxon>Dubosqiidae</taxon>
        <taxon>Hamiltosporidium</taxon>
    </lineage>
</organism>
<dbReference type="VEuPathDB" id="MicrosporidiaDB:CWI39_0044p0010"/>
<dbReference type="AlphaFoldDB" id="A0A4V2JWY5"/>
<name>A0A4V2JWY5_9MICR</name>
<reference evidence="1 2" key="1">
    <citation type="submission" date="2017-12" db="EMBL/GenBank/DDBJ databases">
        <authorList>
            <person name="Pombert J.-F."/>
            <person name="Haag K.L."/>
            <person name="Ebert D."/>
        </authorList>
    </citation>
    <scope>NUCLEOTIDE SEQUENCE [LARGE SCALE GENOMIC DNA]</scope>
    <source>
        <strain evidence="1">IL-BN-2</strain>
    </source>
</reference>
<gene>
    <name evidence="1" type="ORF">CWI39_0044p0010</name>
</gene>
<dbReference type="EMBL" id="PIXR01000044">
    <property type="protein sequence ID" value="TBU09752.1"/>
    <property type="molecule type" value="Genomic_DNA"/>
</dbReference>
<evidence type="ECO:0000313" key="2">
    <source>
        <dbReference type="Proteomes" id="UP000293045"/>
    </source>
</evidence>
<evidence type="ECO:0000313" key="1">
    <source>
        <dbReference type="EMBL" id="TBU09752.1"/>
    </source>
</evidence>
<dbReference type="Proteomes" id="UP000293045">
    <property type="component" value="Unassembled WGS sequence"/>
</dbReference>
<sequence>MSRCRNDMEKKCMKSIKYINNDNSSVEGANQDVDNMGFLWLSDNNSTKSPDG</sequence>